<dbReference type="InterPro" id="IPR051012">
    <property type="entry name" value="CellSynth/LPSAsmb/PSIAsmb"/>
</dbReference>
<evidence type="ECO:0000313" key="5">
    <source>
        <dbReference type="EMBL" id="SDN57422.1"/>
    </source>
</evidence>
<organism evidence="5 6">
    <name type="scientific">Desulfonauticus submarinus</name>
    <dbReference type="NCBI Taxonomy" id="206665"/>
    <lineage>
        <taxon>Bacteria</taxon>
        <taxon>Pseudomonadati</taxon>
        <taxon>Thermodesulfobacteriota</taxon>
        <taxon>Desulfovibrionia</taxon>
        <taxon>Desulfovibrionales</taxon>
        <taxon>Desulfonauticaceae</taxon>
        <taxon>Desulfonauticus</taxon>
    </lineage>
</organism>
<keyword evidence="1" id="KW-0677">Repeat</keyword>
<evidence type="ECO:0000256" key="4">
    <source>
        <dbReference type="SAM" id="SignalP"/>
    </source>
</evidence>
<dbReference type="OrthoDB" id="9766710at2"/>
<dbReference type="InterPro" id="IPR011990">
    <property type="entry name" value="TPR-like_helical_dom_sf"/>
</dbReference>
<reference evidence="5 6" key="1">
    <citation type="submission" date="2016-10" db="EMBL/GenBank/DDBJ databases">
        <authorList>
            <person name="de Groot N.N."/>
        </authorList>
    </citation>
    <scope>NUCLEOTIDE SEQUENCE [LARGE SCALE GENOMIC DNA]</scope>
    <source>
        <strain evidence="5 6">DSM 15269</strain>
    </source>
</reference>
<proteinExistence type="predicted"/>
<protein>
    <submittedName>
        <fullName evidence="5">Tetratricopeptide repeat-containing protein</fullName>
    </submittedName>
</protein>
<dbReference type="InterPro" id="IPR019734">
    <property type="entry name" value="TPR_rpt"/>
</dbReference>
<dbReference type="PANTHER" id="PTHR45586:SF1">
    <property type="entry name" value="LIPOPOLYSACCHARIDE ASSEMBLY PROTEIN B"/>
    <property type="match status" value="1"/>
</dbReference>
<evidence type="ECO:0000256" key="3">
    <source>
        <dbReference type="PROSITE-ProRule" id="PRU00339"/>
    </source>
</evidence>
<sequence>MRKLILFILTISLCFSCAKQVNKATSSSQPLTPKAQKIYTFLKFWRLEEKGLFEEAKKQADKLLSLAPCPYVYLEVANFYWRNLKFEKARNILKQGIQKWPKEKNLYLSLAKSYLAEKRFQSAQTTLETYLQLCPKDYSIYPEIAAIYIETENYTKVIDLLQKLPASQHTKITLYYLGRANFELGMALKAENYLKKALKKDENFFQAWAELAYIYESTKRYAEAEEVYSKLLQEENNNEQLILRLIKLNLKLNNSKRALNFIKKYNLSLDNKLNAVLDFIDYKYYNIANKLLDDIVKQNGYSDRIYFFYALLYYEKDKNIDKSIYWLNKIDKKSKYYNRALKFKIQMLLDSNKIKKAKEILSKALSFFPKDKEFVILEINLFEQTNQYKTALKKINKYLQIWPKEKELLYRKALILEHLKKREQALRLMQKVISLYPDYDPALNFVGYILAEEGKDLDRAKVLIEEALKLDPENGYYLDSLAWVYFKQQKYQKAWKIIQQAVDKVKDDPTIWEHYGDIAFNLRLFNKAKQGYVKALKLKPNNLKLKQKLKQLK</sequence>
<dbReference type="PROSITE" id="PS50005">
    <property type="entry name" value="TPR"/>
    <property type="match status" value="2"/>
</dbReference>
<keyword evidence="2 3" id="KW-0802">TPR repeat</keyword>
<feature type="chain" id="PRO_5011770525" evidence="4">
    <location>
        <begin position="19"/>
        <end position="553"/>
    </location>
</feature>
<evidence type="ECO:0000313" key="6">
    <source>
        <dbReference type="Proteomes" id="UP000199602"/>
    </source>
</evidence>
<gene>
    <name evidence="5" type="ORF">SAMN04488516_10354</name>
</gene>
<name>A0A1H0CHU8_9BACT</name>
<dbReference type="Pfam" id="PF13174">
    <property type="entry name" value="TPR_6"/>
    <property type="match status" value="1"/>
</dbReference>
<keyword evidence="6" id="KW-1185">Reference proteome</keyword>
<dbReference type="Pfam" id="PF13181">
    <property type="entry name" value="TPR_8"/>
    <property type="match status" value="1"/>
</dbReference>
<dbReference type="AlphaFoldDB" id="A0A1H0CHU8"/>
<feature type="signal peptide" evidence="4">
    <location>
        <begin position="1"/>
        <end position="18"/>
    </location>
</feature>
<dbReference type="Pfam" id="PF14559">
    <property type="entry name" value="TPR_19"/>
    <property type="match status" value="1"/>
</dbReference>
<dbReference type="STRING" id="206665.SAMN04488516_10354"/>
<dbReference type="SMART" id="SM00028">
    <property type="entry name" value="TPR"/>
    <property type="match status" value="9"/>
</dbReference>
<dbReference type="PANTHER" id="PTHR45586">
    <property type="entry name" value="TPR REPEAT-CONTAINING PROTEIN PA4667"/>
    <property type="match status" value="1"/>
</dbReference>
<dbReference type="EMBL" id="FNIN01000003">
    <property type="protein sequence ID" value="SDN57422.1"/>
    <property type="molecule type" value="Genomic_DNA"/>
</dbReference>
<dbReference type="Gene3D" id="1.25.40.10">
    <property type="entry name" value="Tetratricopeptide repeat domain"/>
    <property type="match status" value="3"/>
</dbReference>
<feature type="repeat" description="TPR" evidence="3">
    <location>
        <begin position="509"/>
        <end position="542"/>
    </location>
</feature>
<evidence type="ECO:0000256" key="1">
    <source>
        <dbReference type="ARBA" id="ARBA00022737"/>
    </source>
</evidence>
<feature type="repeat" description="TPR" evidence="3">
    <location>
        <begin position="205"/>
        <end position="238"/>
    </location>
</feature>
<keyword evidence="4" id="KW-0732">Signal</keyword>
<dbReference type="SUPFAM" id="SSF48452">
    <property type="entry name" value="TPR-like"/>
    <property type="match status" value="3"/>
</dbReference>
<accession>A0A1H0CHU8</accession>
<dbReference type="Proteomes" id="UP000199602">
    <property type="component" value="Unassembled WGS sequence"/>
</dbReference>
<dbReference type="RefSeq" id="WP_092064129.1">
    <property type="nucleotide sequence ID" value="NZ_FNIN01000003.1"/>
</dbReference>
<evidence type="ECO:0000256" key="2">
    <source>
        <dbReference type="ARBA" id="ARBA00022803"/>
    </source>
</evidence>
<dbReference type="Pfam" id="PF13432">
    <property type="entry name" value="TPR_16"/>
    <property type="match status" value="2"/>
</dbReference>